<dbReference type="Gene3D" id="2.170.140.10">
    <property type="entry name" value="Chitin binding domain"/>
    <property type="match status" value="1"/>
</dbReference>
<gene>
    <name evidence="3" type="ORF">OTU49_017310</name>
</gene>
<comment type="caution">
    <text evidence="3">The sequence shown here is derived from an EMBL/GenBank/DDBJ whole genome shotgun (WGS) entry which is preliminary data.</text>
</comment>
<reference evidence="3 4" key="1">
    <citation type="journal article" date="2024" name="BMC Genomics">
        <title>Genome assembly of redclaw crayfish (Cherax quadricarinatus) provides insights into its immune adaptation and hypoxia tolerance.</title>
        <authorList>
            <person name="Liu Z."/>
            <person name="Zheng J."/>
            <person name="Li H."/>
            <person name="Fang K."/>
            <person name="Wang S."/>
            <person name="He J."/>
            <person name="Zhou D."/>
            <person name="Weng S."/>
            <person name="Chi M."/>
            <person name="Gu Z."/>
            <person name="He J."/>
            <person name="Li F."/>
            <person name="Wang M."/>
        </authorList>
    </citation>
    <scope>NUCLEOTIDE SEQUENCE [LARGE SCALE GENOMIC DNA]</scope>
    <source>
        <strain evidence="3">ZL_2023a</strain>
    </source>
</reference>
<dbReference type="EMBL" id="JARKIK010000018">
    <property type="protein sequence ID" value="KAK8746224.1"/>
    <property type="molecule type" value="Genomic_DNA"/>
</dbReference>
<dbReference type="InterPro" id="IPR052976">
    <property type="entry name" value="Scoloptoxin-like"/>
</dbReference>
<dbReference type="SUPFAM" id="SSF57625">
    <property type="entry name" value="Invertebrate chitin-binding proteins"/>
    <property type="match status" value="1"/>
</dbReference>
<sequence>MKVAFALLTTLFVAASCRSAYQLPAGVELFRSQVITSFSCAGRPYGYYADVANDCSIFHICYPINDEFGNILEDAQFSFICGNQTIFSQQSLTCATPEEAYPCNQAESLYESSNADFGKIPEQPNFF</sequence>
<dbReference type="InterPro" id="IPR036508">
    <property type="entry name" value="Chitin-bd_dom_sf"/>
</dbReference>
<accession>A0AAW0Y2C4</accession>
<dbReference type="InterPro" id="IPR002557">
    <property type="entry name" value="Chitin-bd_dom"/>
</dbReference>
<reference evidence="3" key="2">
    <citation type="submission" date="2024-01" db="EMBL/GenBank/DDBJ databases">
        <authorList>
            <person name="He J."/>
            <person name="Wang M."/>
            <person name="Zheng J."/>
            <person name="Liu Z."/>
        </authorList>
    </citation>
    <scope>NUCLEOTIDE SEQUENCE</scope>
    <source>
        <strain evidence="3">ZL_2023a</strain>
        <tissue evidence="3">Muscle</tissue>
    </source>
</reference>
<dbReference type="GO" id="GO:0005576">
    <property type="term" value="C:extracellular region"/>
    <property type="evidence" value="ECO:0007669"/>
    <property type="project" value="InterPro"/>
</dbReference>
<evidence type="ECO:0000256" key="1">
    <source>
        <dbReference type="SAM" id="SignalP"/>
    </source>
</evidence>
<dbReference type="PANTHER" id="PTHR22933:SF43">
    <property type="entry name" value="LP10131P"/>
    <property type="match status" value="1"/>
</dbReference>
<feature type="domain" description="Chitin-binding type-2" evidence="2">
    <location>
        <begin position="37"/>
        <end position="105"/>
    </location>
</feature>
<dbReference type="PANTHER" id="PTHR22933">
    <property type="entry name" value="FI18007P1-RELATED"/>
    <property type="match status" value="1"/>
</dbReference>
<evidence type="ECO:0000259" key="2">
    <source>
        <dbReference type="PROSITE" id="PS50940"/>
    </source>
</evidence>
<name>A0AAW0Y2C4_CHEQU</name>
<evidence type="ECO:0000313" key="4">
    <source>
        <dbReference type="Proteomes" id="UP001445076"/>
    </source>
</evidence>
<dbReference type="GO" id="GO:0008061">
    <property type="term" value="F:chitin binding"/>
    <property type="evidence" value="ECO:0007669"/>
    <property type="project" value="InterPro"/>
</dbReference>
<proteinExistence type="predicted"/>
<evidence type="ECO:0000313" key="3">
    <source>
        <dbReference type="EMBL" id="KAK8746223.1"/>
    </source>
</evidence>
<dbReference type="Proteomes" id="UP001445076">
    <property type="component" value="Unassembled WGS sequence"/>
</dbReference>
<dbReference type="EMBL" id="JARKIK010000018">
    <property type="protein sequence ID" value="KAK8746223.1"/>
    <property type="molecule type" value="Genomic_DNA"/>
</dbReference>
<keyword evidence="1" id="KW-0732">Signal</keyword>
<protein>
    <recommendedName>
        <fullName evidence="2">Chitin-binding type-2 domain-containing protein</fullName>
    </recommendedName>
</protein>
<feature type="chain" id="PRO_5044717503" description="Chitin-binding type-2 domain-containing protein" evidence="1">
    <location>
        <begin position="20"/>
        <end position="127"/>
    </location>
</feature>
<dbReference type="Pfam" id="PF01607">
    <property type="entry name" value="CBM_14"/>
    <property type="match status" value="1"/>
</dbReference>
<dbReference type="PROSITE" id="PS50940">
    <property type="entry name" value="CHIT_BIND_II"/>
    <property type="match status" value="1"/>
</dbReference>
<dbReference type="PROSITE" id="PS51257">
    <property type="entry name" value="PROKAR_LIPOPROTEIN"/>
    <property type="match status" value="1"/>
</dbReference>
<feature type="signal peptide" evidence="1">
    <location>
        <begin position="1"/>
        <end position="19"/>
    </location>
</feature>
<dbReference type="AlphaFoldDB" id="A0AAW0Y2C4"/>
<keyword evidence="4" id="KW-1185">Reference proteome</keyword>
<organism evidence="3 4">
    <name type="scientific">Cherax quadricarinatus</name>
    <name type="common">Australian red claw crayfish</name>
    <dbReference type="NCBI Taxonomy" id="27406"/>
    <lineage>
        <taxon>Eukaryota</taxon>
        <taxon>Metazoa</taxon>
        <taxon>Ecdysozoa</taxon>
        <taxon>Arthropoda</taxon>
        <taxon>Crustacea</taxon>
        <taxon>Multicrustacea</taxon>
        <taxon>Malacostraca</taxon>
        <taxon>Eumalacostraca</taxon>
        <taxon>Eucarida</taxon>
        <taxon>Decapoda</taxon>
        <taxon>Pleocyemata</taxon>
        <taxon>Astacidea</taxon>
        <taxon>Parastacoidea</taxon>
        <taxon>Parastacidae</taxon>
        <taxon>Cherax</taxon>
    </lineage>
</organism>